<sequence length="41" mass="4842">MSKKLKKMAFRGLGRTKNWEKGFPTPRMSRKLEKMTFQPLG</sequence>
<evidence type="ECO:0000313" key="2">
    <source>
        <dbReference type="Proteomes" id="UP000004079"/>
    </source>
</evidence>
<dbReference type="HOGENOM" id="CLU_3274640_0_0_10"/>
<dbReference type="AlphaFoldDB" id="D1QVE5"/>
<comment type="caution">
    <text evidence="1">The sequence shown here is derived from an EMBL/GenBank/DDBJ whole genome shotgun (WGS) entry which is preliminary data.</text>
</comment>
<protein>
    <submittedName>
        <fullName evidence="1">Uncharacterized protein</fullName>
    </submittedName>
</protein>
<evidence type="ECO:0000313" key="1">
    <source>
        <dbReference type="EMBL" id="EFB30666.1"/>
    </source>
</evidence>
<dbReference type="STRING" id="649760.HMPREF0971_02923"/>
<organism evidence="1 2">
    <name type="scientific">Segatella oris F0302</name>
    <dbReference type="NCBI Taxonomy" id="649760"/>
    <lineage>
        <taxon>Bacteria</taxon>
        <taxon>Pseudomonadati</taxon>
        <taxon>Bacteroidota</taxon>
        <taxon>Bacteroidia</taxon>
        <taxon>Bacteroidales</taxon>
        <taxon>Prevotellaceae</taxon>
        <taxon>Segatella</taxon>
    </lineage>
</organism>
<dbReference type="Proteomes" id="UP000004079">
    <property type="component" value="Unassembled WGS sequence"/>
</dbReference>
<reference evidence="1 2" key="1">
    <citation type="submission" date="2009-11" db="EMBL/GenBank/DDBJ databases">
        <authorList>
            <person name="Weinstock G."/>
            <person name="Sodergren E."/>
            <person name="Clifton S."/>
            <person name="Fulton L."/>
            <person name="Fulton B."/>
            <person name="Courtney L."/>
            <person name="Fronick C."/>
            <person name="Harrison M."/>
            <person name="Strong C."/>
            <person name="Farmer C."/>
            <person name="Delahaunty K."/>
            <person name="Markovic C."/>
            <person name="Hall O."/>
            <person name="Minx P."/>
            <person name="Tomlinson C."/>
            <person name="Mitreva M."/>
            <person name="Nelson J."/>
            <person name="Hou S."/>
            <person name="Wollam A."/>
            <person name="Pepin K.H."/>
            <person name="Johnson M."/>
            <person name="Bhonagiri V."/>
            <person name="Nash W.E."/>
            <person name="Warren W."/>
            <person name="Chinwalla A."/>
            <person name="Mardis E.R."/>
            <person name="Wilson R.K."/>
        </authorList>
    </citation>
    <scope>NUCLEOTIDE SEQUENCE [LARGE SCALE GENOMIC DNA]</scope>
    <source>
        <strain evidence="1 2">F0302</strain>
    </source>
</reference>
<gene>
    <name evidence="1" type="ORF">HMPREF0971_02923</name>
</gene>
<dbReference type="EMBL" id="ACUZ02000056">
    <property type="protein sequence ID" value="EFB30666.1"/>
    <property type="molecule type" value="Genomic_DNA"/>
</dbReference>
<proteinExistence type="predicted"/>
<name>D1QVE5_9BACT</name>
<accession>D1QVE5</accession>